<reference evidence="6 7" key="1">
    <citation type="submission" date="2020-08" db="EMBL/GenBank/DDBJ databases">
        <title>Genomic Encyclopedia of Type Strains, Phase IV (KMG-IV): sequencing the most valuable type-strain genomes for metagenomic binning, comparative biology and taxonomic classification.</title>
        <authorList>
            <person name="Goeker M."/>
        </authorList>
    </citation>
    <scope>NUCLEOTIDE SEQUENCE [LARGE SCALE GENOMIC DNA]</scope>
    <source>
        <strain evidence="6 7">DSM 12251</strain>
    </source>
</reference>
<name>A0A7W7YMZ5_9BACT</name>
<comment type="cofactor">
    <cofactor evidence="1">
        <name>Mg(2+)</name>
        <dbReference type="ChEBI" id="CHEBI:18420"/>
    </cofactor>
</comment>
<sequence>MAAISERQHVCNECGYKHYITPFPAAGALILDAQERLLVTRRAHEPGLGKLGLPGGVVEPGEAGEEAAARESREEVGLDIPPSSFRYFMSLPNWYWYQDYLWPTLDLFFLTQVESFEHFSPCPAEVSEILLIPLDEVSLEDFAFESNAEAVRRLQESRARLV</sequence>
<comment type="similarity">
    <text evidence="4">Belongs to the Nudix hydrolase family.</text>
</comment>
<dbReference type="InterPro" id="IPR020084">
    <property type="entry name" value="NUDIX_hydrolase_CS"/>
</dbReference>
<evidence type="ECO:0000256" key="4">
    <source>
        <dbReference type="RuleBase" id="RU003476"/>
    </source>
</evidence>
<dbReference type="EMBL" id="JACHIF010000007">
    <property type="protein sequence ID" value="MBB5039191.1"/>
    <property type="molecule type" value="Genomic_DNA"/>
</dbReference>
<dbReference type="Proteomes" id="UP000534294">
    <property type="component" value="Unassembled WGS sequence"/>
</dbReference>
<evidence type="ECO:0000256" key="1">
    <source>
        <dbReference type="ARBA" id="ARBA00001946"/>
    </source>
</evidence>
<keyword evidence="7" id="KW-1185">Reference proteome</keyword>
<accession>A0A7W7YMZ5</accession>
<evidence type="ECO:0000256" key="3">
    <source>
        <dbReference type="ARBA" id="ARBA00022842"/>
    </source>
</evidence>
<dbReference type="PRINTS" id="PR00502">
    <property type="entry name" value="NUDIXFAMILY"/>
</dbReference>
<dbReference type="Pfam" id="PF00293">
    <property type="entry name" value="NUDIX"/>
    <property type="match status" value="1"/>
</dbReference>
<dbReference type="EC" id="3.6.1.13" evidence="6"/>
<dbReference type="SUPFAM" id="SSF55811">
    <property type="entry name" value="Nudix"/>
    <property type="match status" value="1"/>
</dbReference>
<protein>
    <submittedName>
        <fullName evidence="6">ADP-ribose pyrophosphatase</fullName>
        <ecNumber evidence="6">3.6.1.13</ecNumber>
    </submittedName>
</protein>
<dbReference type="InterPro" id="IPR015797">
    <property type="entry name" value="NUDIX_hydrolase-like_dom_sf"/>
</dbReference>
<keyword evidence="2 4" id="KW-0378">Hydrolase</keyword>
<evidence type="ECO:0000259" key="5">
    <source>
        <dbReference type="PROSITE" id="PS51462"/>
    </source>
</evidence>
<dbReference type="GO" id="GO:0047631">
    <property type="term" value="F:ADP-ribose diphosphatase activity"/>
    <property type="evidence" value="ECO:0007669"/>
    <property type="project" value="UniProtKB-EC"/>
</dbReference>
<keyword evidence="3" id="KW-0460">Magnesium</keyword>
<evidence type="ECO:0000256" key="2">
    <source>
        <dbReference type="ARBA" id="ARBA00022801"/>
    </source>
</evidence>
<comment type="caution">
    <text evidence="6">The sequence shown here is derived from an EMBL/GenBank/DDBJ whole genome shotgun (WGS) entry which is preliminary data.</text>
</comment>
<dbReference type="Gene3D" id="3.90.79.10">
    <property type="entry name" value="Nucleoside Triphosphate Pyrophosphohydrolase"/>
    <property type="match status" value="1"/>
</dbReference>
<organism evidence="6 7">
    <name type="scientific">Prosthecobacter dejongeii</name>
    <dbReference type="NCBI Taxonomy" id="48465"/>
    <lineage>
        <taxon>Bacteria</taxon>
        <taxon>Pseudomonadati</taxon>
        <taxon>Verrucomicrobiota</taxon>
        <taxon>Verrucomicrobiia</taxon>
        <taxon>Verrucomicrobiales</taxon>
        <taxon>Verrucomicrobiaceae</taxon>
        <taxon>Prosthecobacter</taxon>
    </lineage>
</organism>
<dbReference type="PROSITE" id="PS00893">
    <property type="entry name" value="NUDIX_BOX"/>
    <property type="match status" value="1"/>
</dbReference>
<dbReference type="InterPro" id="IPR000086">
    <property type="entry name" value="NUDIX_hydrolase_dom"/>
</dbReference>
<dbReference type="InterPro" id="IPR020476">
    <property type="entry name" value="Nudix_hydrolase"/>
</dbReference>
<dbReference type="PANTHER" id="PTHR43222:SF2">
    <property type="entry name" value="NUDIX HYDROLASE 23, CHLOROPLASTIC"/>
    <property type="match status" value="1"/>
</dbReference>
<dbReference type="RefSeq" id="WP_184210856.1">
    <property type="nucleotide sequence ID" value="NZ_JACHIF010000007.1"/>
</dbReference>
<dbReference type="AlphaFoldDB" id="A0A7W7YMZ5"/>
<evidence type="ECO:0000313" key="6">
    <source>
        <dbReference type="EMBL" id="MBB5039191.1"/>
    </source>
</evidence>
<gene>
    <name evidence="6" type="ORF">HNQ64_003460</name>
</gene>
<evidence type="ECO:0000313" key="7">
    <source>
        <dbReference type="Proteomes" id="UP000534294"/>
    </source>
</evidence>
<proteinExistence type="inferred from homology"/>
<dbReference type="PROSITE" id="PS51462">
    <property type="entry name" value="NUDIX"/>
    <property type="match status" value="1"/>
</dbReference>
<feature type="domain" description="Nudix hydrolase" evidence="5">
    <location>
        <begin position="21"/>
        <end position="155"/>
    </location>
</feature>
<dbReference type="PANTHER" id="PTHR43222">
    <property type="entry name" value="NUDIX HYDROLASE 23"/>
    <property type="match status" value="1"/>
</dbReference>